<dbReference type="InterPro" id="IPR036661">
    <property type="entry name" value="Luciferase-like_sf"/>
</dbReference>
<dbReference type="Pfam" id="PF00296">
    <property type="entry name" value="Bac_luciferase"/>
    <property type="match status" value="1"/>
</dbReference>
<dbReference type="Proteomes" id="UP001501231">
    <property type="component" value="Unassembled WGS sequence"/>
</dbReference>
<proteinExistence type="inferred from homology"/>
<reference evidence="8 9" key="1">
    <citation type="journal article" date="2019" name="Int. J. Syst. Evol. Microbiol.">
        <title>The Global Catalogue of Microorganisms (GCM) 10K type strain sequencing project: providing services to taxonomists for standard genome sequencing and annotation.</title>
        <authorList>
            <consortium name="The Broad Institute Genomics Platform"/>
            <consortium name="The Broad Institute Genome Sequencing Center for Infectious Disease"/>
            <person name="Wu L."/>
            <person name="Ma J."/>
        </authorList>
    </citation>
    <scope>NUCLEOTIDE SEQUENCE [LARGE SCALE GENOMIC DNA]</scope>
    <source>
        <strain evidence="8 9">JCM 3325</strain>
    </source>
</reference>
<dbReference type="Gene3D" id="3.20.20.30">
    <property type="entry name" value="Luciferase-like domain"/>
    <property type="match status" value="1"/>
</dbReference>
<dbReference type="NCBIfam" id="TIGR03860">
    <property type="entry name" value="FMN_nitrolo"/>
    <property type="match status" value="1"/>
</dbReference>
<dbReference type="RefSeq" id="WP_344588421.1">
    <property type="nucleotide sequence ID" value="NZ_BAAARW010000006.1"/>
</dbReference>
<accession>A0ABN3IQ32</accession>
<protein>
    <submittedName>
        <fullName evidence="8">LLM class flavin-dependent oxidoreductase</fullName>
    </submittedName>
</protein>
<feature type="compositionally biased region" description="Basic and acidic residues" evidence="6">
    <location>
        <begin position="429"/>
        <end position="446"/>
    </location>
</feature>
<keyword evidence="3" id="KW-0560">Oxidoreductase</keyword>
<dbReference type="InterPro" id="IPR016215">
    <property type="entry name" value="NTA_MOA"/>
</dbReference>
<comment type="caution">
    <text evidence="8">The sequence shown here is derived from an EMBL/GenBank/DDBJ whole genome shotgun (WGS) entry which is preliminary data.</text>
</comment>
<keyword evidence="1" id="KW-0285">Flavoprotein</keyword>
<evidence type="ECO:0000313" key="9">
    <source>
        <dbReference type="Proteomes" id="UP001501231"/>
    </source>
</evidence>
<feature type="domain" description="Luciferase-like" evidence="7">
    <location>
        <begin position="27"/>
        <end position="386"/>
    </location>
</feature>
<evidence type="ECO:0000313" key="8">
    <source>
        <dbReference type="EMBL" id="GAA2411121.1"/>
    </source>
</evidence>
<dbReference type="PANTHER" id="PTHR30011">
    <property type="entry name" value="ALKANESULFONATE MONOOXYGENASE-RELATED"/>
    <property type="match status" value="1"/>
</dbReference>
<evidence type="ECO:0000256" key="6">
    <source>
        <dbReference type="SAM" id="MobiDB-lite"/>
    </source>
</evidence>
<dbReference type="InterPro" id="IPR051260">
    <property type="entry name" value="Diverse_substr_monoxygenases"/>
</dbReference>
<organism evidence="8 9">
    <name type="scientific">Actinomadura vinacea</name>
    <dbReference type="NCBI Taxonomy" id="115336"/>
    <lineage>
        <taxon>Bacteria</taxon>
        <taxon>Bacillati</taxon>
        <taxon>Actinomycetota</taxon>
        <taxon>Actinomycetes</taxon>
        <taxon>Streptosporangiales</taxon>
        <taxon>Thermomonosporaceae</taxon>
        <taxon>Actinomadura</taxon>
    </lineage>
</organism>
<evidence type="ECO:0000259" key="7">
    <source>
        <dbReference type="Pfam" id="PF00296"/>
    </source>
</evidence>
<comment type="similarity">
    <text evidence="5">Belongs to the NtaA/SnaA/DszA monooxygenase family.</text>
</comment>
<keyword evidence="4" id="KW-0503">Monooxygenase</keyword>
<keyword evidence="9" id="KW-1185">Reference proteome</keyword>
<evidence type="ECO:0000256" key="2">
    <source>
        <dbReference type="ARBA" id="ARBA00022643"/>
    </source>
</evidence>
<feature type="region of interest" description="Disordered" evidence="6">
    <location>
        <begin position="428"/>
        <end position="454"/>
    </location>
</feature>
<dbReference type="CDD" id="cd01095">
    <property type="entry name" value="Nitrilotriacetate_monoxgenase"/>
    <property type="match status" value="1"/>
</dbReference>
<evidence type="ECO:0000256" key="4">
    <source>
        <dbReference type="ARBA" id="ARBA00023033"/>
    </source>
</evidence>
<evidence type="ECO:0000256" key="5">
    <source>
        <dbReference type="ARBA" id="ARBA00033748"/>
    </source>
</evidence>
<dbReference type="SUPFAM" id="SSF51679">
    <property type="entry name" value="Bacterial luciferase-like"/>
    <property type="match status" value="1"/>
</dbReference>
<evidence type="ECO:0000256" key="3">
    <source>
        <dbReference type="ARBA" id="ARBA00023002"/>
    </source>
</evidence>
<keyword evidence="2" id="KW-0288">FMN</keyword>
<dbReference type="EMBL" id="BAAARW010000006">
    <property type="protein sequence ID" value="GAA2411121.1"/>
    <property type="molecule type" value="Genomic_DNA"/>
</dbReference>
<evidence type="ECO:0000256" key="1">
    <source>
        <dbReference type="ARBA" id="ARBA00022630"/>
    </source>
</evidence>
<sequence>MAPGQLHLNVFVVGHGHHEAAWRHPRSATVPVTDVAYFQRLARRAEEGLLDSVFFADQLIVGGDAGHRPRGGLEPLTLLAALATATERIGLIATASTTYTEPYNLARQFASLDHISHGRIGWNIVTSWARGAARNFGLDQPIPHDERYARAFEYLEVVTRLWDSWADDAILHDRESGRFADPDKIRGARFQGRFYRVHGALTVPRSPQGHPVLVQAGSSEEGRRFAAHHAEAIFTAQQDVDEARDFATDVRRRAAAAGRDPRHLKILPGLSPIIGSTEEAARRLERELNELTVPEVGLRHLSARFDGVDLSGLPLDEPVPLDALPQPSEVQGPQSRARLITELVRRERPTLRELLYRLAGGRGHLVVAGTPEQIADRIEHWAGAGAADGFNVMPPYLPGGLDDFIDHVVPELQRRGLFRKEYEGTTLRDNYDLPRPRNRVFAHEETTPPPRSSS</sequence>
<dbReference type="PIRSF" id="PIRSF000337">
    <property type="entry name" value="NTA_MOA"/>
    <property type="match status" value="1"/>
</dbReference>
<dbReference type="PANTHER" id="PTHR30011:SF16">
    <property type="entry name" value="C2H2 FINGER DOMAIN TRANSCRIPTION FACTOR (EUROFUNG)-RELATED"/>
    <property type="match status" value="1"/>
</dbReference>
<dbReference type="InterPro" id="IPR011251">
    <property type="entry name" value="Luciferase-like_dom"/>
</dbReference>
<name>A0ABN3IQ32_9ACTN</name>
<gene>
    <name evidence="8" type="ORF">GCM10010191_20230</name>
</gene>